<feature type="compositionally biased region" description="Basic and acidic residues" evidence="1">
    <location>
        <begin position="7"/>
        <end position="30"/>
    </location>
</feature>
<reference evidence="2 3" key="1">
    <citation type="submission" date="2021-06" db="EMBL/GenBank/DDBJ databases">
        <title>Chromosome-level genome assembly of the red-tail catfish (Hemibagrus wyckioides).</title>
        <authorList>
            <person name="Shao F."/>
        </authorList>
    </citation>
    <scope>NUCLEOTIDE SEQUENCE [LARGE SCALE GENOMIC DNA]</scope>
    <source>
        <strain evidence="2">EC202008001</strain>
        <tissue evidence="2">Blood</tissue>
    </source>
</reference>
<protein>
    <submittedName>
        <fullName evidence="2">Uncharacterized protein</fullName>
    </submittedName>
</protein>
<keyword evidence="3" id="KW-1185">Reference proteome</keyword>
<dbReference type="EMBL" id="JAHKSW010000023">
    <property type="protein sequence ID" value="KAG7317484.1"/>
    <property type="molecule type" value="Genomic_DNA"/>
</dbReference>
<evidence type="ECO:0000256" key="1">
    <source>
        <dbReference type="SAM" id="MobiDB-lite"/>
    </source>
</evidence>
<organism evidence="2 3">
    <name type="scientific">Hemibagrus wyckioides</name>
    <dbReference type="NCBI Taxonomy" id="337641"/>
    <lineage>
        <taxon>Eukaryota</taxon>
        <taxon>Metazoa</taxon>
        <taxon>Chordata</taxon>
        <taxon>Craniata</taxon>
        <taxon>Vertebrata</taxon>
        <taxon>Euteleostomi</taxon>
        <taxon>Actinopterygii</taxon>
        <taxon>Neopterygii</taxon>
        <taxon>Teleostei</taxon>
        <taxon>Ostariophysi</taxon>
        <taxon>Siluriformes</taxon>
        <taxon>Bagridae</taxon>
        <taxon>Hemibagrus</taxon>
    </lineage>
</organism>
<sequence length="74" mass="8104">MSPLSASERERERERGRERTRPQLEEKEQRGTGIRGIRVCIQTHKGESAQISACDSFLSSLGSSSCSPVTGPQA</sequence>
<comment type="caution">
    <text evidence="2">The sequence shown here is derived from an EMBL/GenBank/DDBJ whole genome shotgun (WGS) entry which is preliminary data.</text>
</comment>
<feature type="region of interest" description="Disordered" evidence="1">
    <location>
        <begin position="1"/>
        <end position="34"/>
    </location>
</feature>
<proteinExistence type="predicted"/>
<accession>A0A9D3N7S4</accession>
<evidence type="ECO:0000313" key="2">
    <source>
        <dbReference type="EMBL" id="KAG7317484.1"/>
    </source>
</evidence>
<gene>
    <name evidence="2" type="ORF">KOW79_018519</name>
</gene>
<dbReference type="AlphaFoldDB" id="A0A9D3N7S4"/>
<evidence type="ECO:0000313" key="3">
    <source>
        <dbReference type="Proteomes" id="UP000824219"/>
    </source>
</evidence>
<dbReference type="Proteomes" id="UP000824219">
    <property type="component" value="Linkage Group LG23"/>
</dbReference>
<name>A0A9D3N7S4_9TELE</name>